<evidence type="ECO:0000313" key="2">
    <source>
        <dbReference type="EMBL" id="KAK2642315.1"/>
    </source>
</evidence>
<protein>
    <recommendedName>
        <fullName evidence="1">Reverse transcriptase domain-containing protein</fullName>
    </recommendedName>
</protein>
<dbReference type="Pfam" id="PF13966">
    <property type="entry name" value="zf-RVT"/>
    <property type="match status" value="1"/>
</dbReference>
<proteinExistence type="predicted"/>
<keyword evidence="3" id="KW-1185">Reference proteome</keyword>
<dbReference type="CDD" id="cd01650">
    <property type="entry name" value="RT_nLTR_like"/>
    <property type="match status" value="1"/>
</dbReference>
<dbReference type="SUPFAM" id="SSF56672">
    <property type="entry name" value="DNA/RNA polymerases"/>
    <property type="match status" value="1"/>
</dbReference>
<dbReference type="InterPro" id="IPR043502">
    <property type="entry name" value="DNA/RNA_pol_sf"/>
</dbReference>
<dbReference type="PROSITE" id="PS50878">
    <property type="entry name" value="RT_POL"/>
    <property type="match status" value="1"/>
</dbReference>
<evidence type="ECO:0000259" key="1">
    <source>
        <dbReference type="PROSITE" id="PS50878"/>
    </source>
</evidence>
<dbReference type="Proteomes" id="UP001280121">
    <property type="component" value="Unassembled WGS sequence"/>
</dbReference>
<dbReference type="EMBL" id="JANJYI010000007">
    <property type="protein sequence ID" value="KAK2642315.1"/>
    <property type="molecule type" value="Genomic_DNA"/>
</dbReference>
<dbReference type="InterPro" id="IPR026960">
    <property type="entry name" value="RVT-Znf"/>
</dbReference>
<accession>A0AAD9WU34</accession>
<gene>
    <name evidence="2" type="ORF">Ddye_024078</name>
</gene>
<dbReference type="Pfam" id="PF00078">
    <property type="entry name" value="RVT_1"/>
    <property type="match status" value="1"/>
</dbReference>
<reference evidence="2" key="1">
    <citation type="journal article" date="2023" name="Plant J.">
        <title>Genome sequences and population genomics provide insights into the demographic history, inbreeding, and mutation load of two 'living fossil' tree species of Dipteronia.</title>
        <authorList>
            <person name="Feng Y."/>
            <person name="Comes H.P."/>
            <person name="Chen J."/>
            <person name="Zhu S."/>
            <person name="Lu R."/>
            <person name="Zhang X."/>
            <person name="Li P."/>
            <person name="Qiu J."/>
            <person name="Olsen K.M."/>
            <person name="Qiu Y."/>
        </authorList>
    </citation>
    <scope>NUCLEOTIDE SEQUENCE</scope>
    <source>
        <strain evidence="2">KIB01</strain>
    </source>
</reference>
<evidence type="ECO:0000313" key="3">
    <source>
        <dbReference type="Proteomes" id="UP001280121"/>
    </source>
</evidence>
<comment type="caution">
    <text evidence="2">The sequence shown here is derived from an EMBL/GenBank/DDBJ whole genome shotgun (WGS) entry which is preliminary data.</text>
</comment>
<dbReference type="PANTHER" id="PTHR33116:SF78">
    <property type="entry name" value="OS12G0587133 PROTEIN"/>
    <property type="match status" value="1"/>
</dbReference>
<dbReference type="AlphaFoldDB" id="A0AAD9WU34"/>
<sequence>MAFVNGRQITNSFVITEEIISKWKSEKEGDIVIKLDFEKAYDNVDLGFLDDALTCIGFGAKWRGWIRECVYTTLMSVLVNGSPTAQFGFNRGLRQGDPLSPFLFNIVVEGLGYILQKTTYMDLFLGENFGGNRILVSHLQFMDDTIIFVKPNVESIHNVKQILRCFELVSGLKVNFGKSYVVQVGKKVDQETIGLRFFPINYLGFPLGARPNSKAFWSPVVERILHRLTHWKRKYGLDGRDLLWKGSGLASASFFAKVVASLFKQGSRSETILKEGMSAVVGDGFKIRLWEVTCSDSITLRESFPRIFALSKVKDGVLSDFGDWVGSSLSWNIPLQRYVFGWEHQQWCCFCSFIQNIKVCPNFMDVLAWSFNPNGSFTVESFRKAWEERIGANLGLVSFCWQGISPPKLEIFVWQLLKGRVMVSQVLHWFGVTINSNSMCLPCNDDKESINHLFLHCRWVSVLSRTGMGWWGVQACAFKSMEEWAEV</sequence>
<organism evidence="2 3">
    <name type="scientific">Dipteronia dyeriana</name>
    <dbReference type="NCBI Taxonomy" id="168575"/>
    <lineage>
        <taxon>Eukaryota</taxon>
        <taxon>Viridiplantae</taxon>
        <taxon>Streptophyta</taxon>
        <taxon>Embryophyta</taxon>
        <taxon>Tracheophyta</taxon>
        <taxon>Spermatophyta</taxon>
        <taxon>Magnoliopsida</taxon>
        <taxon>eudicotyledons</taxon>
        <taxon>Gunneridae</taxon>
        <taxon>Pentapetalae</taxon>
        <taxon>rosids</taxon>
        <taxon>malvids</taxon>
        <taxon>Sapindales</taxon>
        <taxon>Sapindaceae</taxon>
        <taxon>Hippocastanoideae</taxon>
        <taxon>Acereae</taxon>
        <taxon>Dipteronia</taxon>
    </lineage>
</organism>
<dbReference type="InterPro" id="IPR000477">
    <property type="entry name" value="RT_dom"/>
</dbReference>
<name>A0AAD9WU34_9ROSI</name>
<dbReference type="PANTHER" id="PTHR33116">
    <property type="entry name" value="REVERSE TRANSCRIPTASE ZINC-BINDING DOMAIN-CONTAINING PROTEIN-RELATED-RELATED"/>
    <property type="match status" value="1"/>
</dbReference>
<feature type="domain" description="Reverse transcriptase" evidence="1">
    <location>
        <begin position="1"/>
        <end position="207"/>
    </location>
</feature>